<dbReference type="SUPFAM" id="SSF53041">
    <property type="entry name" value="Resolvase-like"/>
    <property type="match status" value="1"/>
</dbReference>
<feature type="domain" description="Resolvase/invertase-type recombinase catalytic" evidence="6">
    <location>
        <begin position="5"/>
        <end position="144"/>
    </location>
</feature>
<gene>
    <name evidence="7" type="ORF">SAMN05421804_101776</name>
</gene>
<dbReference type="AlphaFoldDB" id="A0A1G8I5V4"/>
<keyword evidence="2" id="KW-0229">DNA integration</keyword>
<accession>A0A1G8I5V4</accession>
<dbReference type="PROSITE" id="PS00398">
    <property type="entry name" value="RECOMBINASES_2"/>
    <property type="match status" value="1"/>
</dbReference>
<organism evidence="7 8">
    <name type="scientific">Proteiniclasticum ruminis</name>
    <dbReference type="NCBI Taxonomy" id="398199"/>
    <lineage>
        <taxon>Bacteria</taxon>
        <taxon>Bacillati</taxon>
        <taxon>Bacillota</taxon>
        <taxon>Clostridia</taxon>
        <taxon>Eubacteriales</taxon>
        <taxon>Clostridiaceae</taxon>
        <taxon>Proteiniclasticum</taxon>
    </lineage>
</organism>
<comment type="similarity">
    <text evidence="1">Belongs to the site-specific recombinase resolvase family.</text>
</comment>
<evidence type="ECO:0000256" key="3">
    <source>
        <dbReference type="ARBA" id="ARBA00023125"/>
    </source>
</evidence>
<dbReference type="Proteomes" id="UP000183255">
    <property type="component" value="Unassembled WGS sequence"/>
</dbReference>
<dbReference type="InterPro" id="IPR036162">
    <property type="entry name" value="Resolvase-like_N_sf"/>
</dbReference>
<dbReference type="Pfam" id="PF00239">
    <property type="entry name" value="Resolvase"/>
    <property type="match status" value="1"/>
</dbReference>
<evidence type="ECO:0000256" key="4">
    <source>
        <dbReference type="ARBA" id="ARBA00023172"/>
    </source>
</evidence>
<dbReference type="InterPro" id="IPR006118">
    <property type="entry name" value="Recombinase_CS"/>
</dbReference>
<keyword evidence="4" id="KW-0233">DNA recombination</keyword>
<dbReference type="EMBL" id="FNDZ01000001">
    <property type="protein sequence ID" value="SDI14131.1"/>
    <property type="molecule type" value="Genomic_DNA"/>
</dbReference>
<dbReference type="CDD" id="cd03768">
    <property type="entry name" value="SR_ResInv"/>
    <property type="match status" value="1"/>
</dbReference>
<protein>
    <submittedName>
        <fullName evidence="7">Site-specific DNA recombinase</fullName>
    </submittedName>
</protein>
<dbReference type="GO" id="GO:0003677">
    <property type="term" value="F:DNA binding"/>
    <property type="evidence" value="ECO:0007669"/>
    <property type="project" value="UniProtKB-KW"/>
</dbReference>
<dbReference type="Gene3D" id="3.40.50.1390">
    <property type="entry name" value="Resolvase, N-terminal catalytic domain"/>
    <property type="match status" value="1"/>
</dbReference>
<evidence type="ECO:0000259" key="6">
    <source>
        <dbReference type="PROSITE" id="PS51736"/>
    </source>
</evidence>
<dbReference type="GO" id="GO:0015074">
    <property type="term" value="P:DNA integration"/>
    <property type="evidence" value="ECO:0007669"/>
    <property type="project" value="UniProtKB-KW"/>
</dbReference>
<dbReference type="PANTHER" id="PTHR30461:SF26">
    <property type="entry name" value="RESOLVASE HOMOLOG YNEB"/>
    <property type="match status" value="1"/>
</dbReference>
<evidence type="ECO:0000256" key="5">
    <source>
        <dbReference type="PIRSR" id="PIRSR606118-50"/>
    </source>
</evidence>
<dbReference type="SMART" id="SM00857">
    <property type="entry name" value="Resolvase"/>
    <property type="match status" value="1"/>
</dbReference>
<proteinExistence type="inferred from homology"/>
<dbReference type="PROSITE" id="PS51736">
    <property type="entry name" value="RECOMBINASES_3"/>
    <property type="match status" value="1"/>
</dbReference>
<dbReference type="InterPro" id="IPR050639">
    <property type="entry name" value="SSR_resolvase"/>
</dbReference>
<evidence type="ECO:0000313" key="8">
    <source>
        <dbReference type="Proteomes" id="UP000183255"/>
    </source>
</evidence>
<sequence length="202" mass="23318">MSKSFTIAYARTSSTSQKLDRELSLLSSNGYDRIFVDQKSGKDMNREGYNSAKAMLRPGDTFVVTALDRISRNFRELKKEYQYLIENKINVVVLNMKFMKTGNNLTDEFLNGILIELLAYIAETERNFIKERQKQGIAAAKGKGKKFGRPEIKIDTTKQVYLQDWFDGKITATECHTRLGISRTTLYKIRKKYTAIKRKTDN</sequence>
<evidence type="ECO:0000313" key="7">
    <source>
        <dbReference type="EMBL" id="SDI14131.1"/>
    </source>
</evidence>
<dbReference type="InterPro" id="IPR006119">
    <property type="entry name" value="Resolv_N"/>
</dbReference>
<feature type="active site" description="O-(5'-phospho-DNA)-serine intermediate" evidence="5">
    <location>
        <position position="13"/>
    </location>
</feature>
<dbReference type="PANTHER" id="PTHR30461">
    <property type="entry name" value="DNA-INVERTASE FROM LAMBDOID PROPHAGE"/>
    <property type="match status" value="1"/>
</dbReference>
<reference evidence="7 8" key="1">
    <citation type="submission" date="2016-10" db="EMBL/GenBank/DDBJ databases">
        <authorList>
            <person name="de Groot N.N."/>
        </authorList>
    </citation>
    <scope>NUCLEOTIDE SEQUENCE [LARGE SCALE GENOMIC DNA]</scope>
    <source>
        <strain evidence="7 8">CGMCC 1.5058</strain>
    </source>
</reference>
<evidence type="ECO:0000256" key="2">
    <source>
        <dbReference type="ARBA" id="ARBA00022908"/>
    </source>
</evidence>
<name>A0A1G8I5V4_9CLOT</name>
<dbReference type="GO" id="GO:0000150">
    <property type="term" value="F:DNA strand exchange activity"/>
    <property type="evidence" value="ECO:0007669"/>
    <property type="project" value="InterPro"/>
</dbReference>
<keyword evidence="3" id="KW-0238">DNA-binding</keyword>
<evidence type="ECO:0000256" key="1">
    <source>
        <dbReference type="ARBA" id="ARBA00009913"/>
    </source>
</evidence>
<dbReference type="RefSeq" id="WP_036909060.1">
    <property type="nucleotide sequence ID" value="NZ_FNDZ01000001.1"/>
</dbReference>